<evidence type="ECO:0000256" key="4">
    <source>
        <dbReference type="ARBA" id="ARBA00022605"/>
    </source>
</evidence>
<reference evidence="9" key="1">
    <citation type="journal article" date="2019" name="Int. J. Syst. Evol. Microbiol.">
        <title>The Global Catalogue of Microorganisms (GCM) 10K type strain sequencing project: providing services to taxonomists for standard genome sequencing and annotation.</title>
        <authorList>
            <consortium name="The Broad Institute Genomics Platform"/>
            <consortium name="The Broad Institute Genome Sequencing Center for Infectious Disease"/>
            <person name="Wu L."/>
            <person name="Ma J."/>
        </authorList>
    </citation>
    <scope>NUCLEOTIDE SEQUENCE [LARGE SCALE GENOMIC DNA]</scope>
    <source>
        <strain evidence="9">JCM 16545</strain>
    </source>
</reference>
<evidence type="ECO:0000256" key="5">
    <source>
        <dbReference type="ARBA" id="ARBA00022801"/>
    </source>
</evidence>
<dbReference type="Gene3D" id="3.10.20.810">
    <property type="entry name" value="Phosphoribosyl-AMP cyclohydrolase"/>
    <property type="match status" value="1"/>
</dbReference>
<keyword evidence="4" id="KW-0028">Amino-acid biosynthesis</keyword>
<dbReference type="GO" id="GO:0004635">
    <property type="term" value="F:phosphoribosyl-AMP cyclohydrolase activity"/>
    <property type="evidence" value="ECO:0007669"/>
    <property type="project" value="UniProtKB-EC"/>
</dbReference>
<evidence type="ECO:0000313" key="8">
    <source>
        <dbReference type="EMBL" id="MFD2275607.1"/>
    </source>
</evidence>
<keyword evidence="5 8" id="KW-0378">Hydrolase</keyword>
<sequence length="172" mass="19421">MPNDIESTISSIPFAERQSVLQIEEGTDLAPKFDEKGCIPCITMHAGTKEVLMFAFMNEDALRLTMATSLAHYWSRSRQQLWKKGETSGMFQHVKRILIDDDQDCVIIEVTLTPPSIGGKEASCHVGYRSCFYREIPLNPQPGKAVELKFTEDEKSFDEKEVYKGTANPTQL</sequence>
<name>A0ABW5DZ52_9BACT</name>
<dbReference type="PANTHER" id="PTHR42945:SF1">
    <property type="entry name" value="HISTIDINE BIOSYNTHESIS BIFUNCTIONAL PROTEIN HIS7"/>
    <property type="match status" value="1"/>
</dbReference>
<comment type="catalytic activity">
    <reaction evidence="1">
        <text>1-(5-phospho-beta-D-ribosyl)-5'-AMP + H2O = 1-(5-phospho-beta-D-ribosyl)-5-[(5-phospho-beta-D-ribosylamino)methylideneamino]imidazole-4-carboxamide</text>
        <dbReference type="Rhea" id="RHEA:20049"/>
        <dbReference type="ChEBI" id="CHEBI:15377"/>
        <dbReference type="ChEBI" id="CHEBI:58435"/>
        <dbReference type="ChEBI" id="CHEBI:59457"/>
        <dbReference type="EC" id="3.5.4.19"/>
    </reaction>
</comment>
<evidence type="ECO:0000256" key="6">
    <source>
        <dbReference type="ARBA" id="ARBA00023102"/>
    </source>
</evidence>
<organism evidence="8 9">
    <name type="scientific">Rubritalea spongiae</name>
    <dbReference type="NCBI Taxonomy" id="430797"/>
    <lineage>
        <taxon>Bacteria</taxon>
        <taxon>Pseudomonadati</taxon>
        <taxon>Verrucomicrobiota</taxon>
        <taxon>Verrucomicrobiia</taxon>
        <taxon>Verrucomicrobiales</taxon>
        <taxon>Rubritaleaceae</taxon>
        <taxon>Rubritalea</taxon>
    </lineage>
</organism>
<keyword evidence="9" id="KW-1185">Reference proteome</keyword>
<dbReference type="EMBL" id="JBHUJC010000011">
    <property type="protein sequence ID" value="MFD2275607.1"/>
    <property type="molecule type" value="Genomic_DNA"/>
</dbReference>
<dbReference type="EC" id="3.5.4.19" evidence="3"/>
<dbReference type="InterPro" id="IPR002496">
    <property type="entry name" value="PRib_AMP_CycHydrolase_dom"/>
</dbReference>
<comment type="pathway">
    <text evidence="2">Amino-acid biosynthesis; L-histidine biosynthesis; L-histidine from 5-phospho-alpha-D-ribose 1-diphosphate: step 3/9.</text>
</comment>
<feature type="domain" description="Phosphoribosyl-AMP cyclohydrolase" evidence="7">
    <location>
        <begin position="53"/>
        <end position="133"/>
    </location>
</feature>
<dbReference type="Proteomes" id="UP001597297">
    <property type="component" value="Unassembled WGS sequence"/>
</dbReference>
<evidence type="ECO:0000313" key="9">
    <source>
        <dbReference type="Proteomes" id="UP001597297"/>
    </source>
</evidence>
<evidence type="ECO:0000256" key="1">
    <source>
        <dbReference type="ARBA" id="ARBA00000024"/>
    </source>
</evidence>
<accession>A0ABW5DZ52</accession>
<keyword evidence="6" id="KW-0368">Histidine biosynthesis</keyword>
<proteinExistence type="predicted"/>
<dbReference type="RefSeq" id="WP_377094748.1">
    <property type="nucleotide sequence ID" value="NZ_JBHSJM010000001.1"/>
</dbReference>
<dbReference type="Pfam" id="PF01502">
    <property type="entry name" value="PRA-CH"/>
    <property type="match status" value="1"/>
</dbReference>
<protein>
    <recommendedName>
        <fullName evidence="3">phosphoribosyl-AMP cyclohydrolase</fullName>
        <ecNumber evidence="3">3.5.4.19</ecNumber>
    </recommendedName>
</protein>
<evidence type="ECO:0000256" key="2">
    <source>
        <dbReference type="ARBA" id="ARBA00005169"/>
    </source>
</evidence>
<evidence type="ECO:0000256" key="3">
    <source>
        <dbReference type="ARBA" id="ARBA00012721"/>
    </source>
</evidence>
<dbReference type="NCBIfam" id="NF000768">
    <property type="entry name" value="PRK00051.1"/>
    <property type="match status" value="1"/>
</dbReference>
<dbReference type="PANTHER" id="PTHR42945">
    <property type="entry name" value="HISTIDINE BIOSYNTHESIS BIFUNCTIONAL PROTEIN"/>
    <property type="match status" value="1"/>
</dbReference>
<dbReference type="SUPFAM" id="SSF141734">
    <property type="entry name" value="HisI-like"/>
    <property type="match status" value="1"/>
</dbReference>
<evidence type="ECO:0000259" key="7">
    <source>
        <dbReference type="Pfam" id="PF01502"/>
    </source>
</evidence>
<gene>
    <name evidence="8" type="primary">hisI</name>
    <name evidence="8" type="ORF">ACFSQZ_03920</name>
</gene>
<comment type="caution">
    <text evidence="8">The sequence shown here is derived from an EMBL/GenBank/DDBJ whole genome shotgun (WGS) entry which is preliminary data.</text>
</comment>
<dbReference type="Gene3D" id="4.10.80.70">
    <property type="match status" value="1"/>
</dbReference>
<dbReference type="InterPro" id="IPR038019">
    <property type="entry name" value="PRib_AMP_CycHydrolase_sf"/>
</dbReference>